<organism evidence="1 2">
    <name type="scientific">Mytilus edulis</name>
    <name type="common">Blue mussel</name>
    <dbReference type="NCBI Taxonomy" id="6550"/>
    <lineage>
        <taxon>Eukaryota</taxon>
        <taxon>Metazoa</taxon>
        <taxon>Spiralia</taxon>
        <taxon>Lophotrochozoa</taxon>
        <taxon>Mollusca</taxon>
        <taxon>Bivalvia</taxon>
        <taxon>Autobranchia</taxon>
        <taxon>Pteriomorphia</taxon>
        <taxon>Mytilida</taxon>
        <taxon>Mytiloidea</taxon>
        <taxon>Mytilidae</taxon>
        <taxon>Mytilinae</taxon>
        <taxon>Mytilus</taxon>
    </lineage>
</organism>
<comment type="caution">
    <text evidence="1">The sequence shown here is derived from an EMBL/GenBank/DDBJ whole genome shotgun (WGS) entry which is preliminary data.</text>
</comment>
<dbReference type="OrthoDB" id="6093210at2759"/>
<dbReference type="InterPro" id="IPR011042">
    <property type="entry name" value="6-blade_b-propeller_TolB-like"/>
</dbReference>
<dbReference type="Gene3D" id="2.120.10.30">
    <property type="entry name" value="TolB, C-terminal domain"/>
    <property type="match status" value="1"/>
</dbReference>
<gene>
    <name evidence="1" type="ORF">MEDL_59330</name>
</gene>
<dbReference type="AlphaFoldDB" id="A0A8S3UNW7"/>
<dbReference type="Proteomes" id="UP000683360">
    <property type="component" value="Unassembled WGS sequence"/>
</dbReference>
<dbReference type="SUPFAM" id="SSF63829">
    <property type="entry name" value="Calcium-dependent phosphotriesterase"/>
    <property type="match status" value="1"/>
</dbReference>
<evidence type="ECO:0000313" key="1">
    <source>
        <dbReference type="EMBL" id="CAG2247401.1"/>
    </source>
</evidence>
<name>A0A8S3UNW7_MYTED</name>
<proteinExistence type="predicted"/>
<keyword evidence="2" id="KW-1185">Reference proteome</keyword>
<dbReference type="EMBL" id="CAJPWZ010002902">
    <property type="protein sequence ID" value="CAG2247401.1"/>
    <property type="molecule type" value="Genomic_DNA"/>
</dbReference>
<evidence type="ECO:0000313" key="2">
    <source>
        <dbReference type="Proteomes" id="UP000683360"/>
    </source>
</evidence>
<protein>
    <submittedName>
        <fullName evidence="1">Uncharacterized protein</fullName>
    </submittedName>
</protein>
<accession>A0A8S3UNW7</accession>
<sequence length="188" mass="21830">MDILSKFEKEEETLNKLDFIHCQKYEEAQRNIKERENFVIEEVKKHTQTLLNELHEKWGVISSDISEQKSKISEIKSDLLYYQFHSEKADGTNKLDIFDFTWRITTNSNEDICIVDLSTSSVKGRIVTLDKDGNLKWVYDGHPSDIPTEHFFLPENIATTYLGNIIVCDTRNSAIHLLNAQDSIIAYK</sequence>
<reference evidence="1" key="1">
    <citation type="submission" date="2021-03" db="EMBL/GenBank/DDBJ databases">
        <authorList>
            <person name="Bekaert M."/>
        </authorList>
    </citation>
    <scope>NUCLEOTIDE SEQUENCE</scope>
</reference>